<dbReference type="EMBL" id="JXLN01010744">
    <property type="protein sequence ID" value="KPM06272.1"/>
    <property type="molecule type" value="Genomic_DNA"/>
</dbReference>
<evidence type="ECO:0000256" key="12">
    <source>
        <dbReference type="ARBA" id="ARBA00023137"/>
    </source>
</evidence>
<dbReference type="AlphaFoldDB" id="A0A132A5N4"/>
<evidence type="ECO:0000256" key="15">
    <source>
        <dbReference type="ARBA" id="ARBA00023180"/>
    </source>
</evidence>
<evidence type="ECO:0000256" key="1">
    <source>
        <dbReference type="ARBA" id="ARBA00004251"/>
    </source>
</evidence>
<evidence type="ECO:0000256" key="8">
    <source>
        <dbReference type="ARBA" id="ARBA00022777"/>
    </source>
</evidence>
<evidence type="ECO:0000313" key="17">
    <source>
        <dbReference type="EMBL" id="KPM06272.1"/>
    </source>
</evidence>
<evidence type="ECO:0000259" key="16">
    <source>
        <dbReference type="Pfam" id="PF12810"/>
    </source>
</evidence>
<keyword evidence="5" id="KW-0812">Transmembrane</keyword>
<evidence type="ECO:0000256" key="4">
    <source>
        <dbReference type="ARBA" id="ARBA00022679"/>
    </source>
</evidence>
<dbReference type="OrthoDB" id="73209at2759"/>
<accession>A0A132A5N4</accession>
<evidence type="ECO:0000256" key="13">
    <source>
        <dbReference type="ARBA" id="ARBA00023157"/>
    </source>
</evidence>
<evidence type="ECO:0000256" key="10">
    <source>
        <dbReference type="ARBA" id="ARBA00022989"/>
    </source>
</evidence>
<dbReference type="GO" id="GO:0005524">
    <property type="term" value="F:ATP binding"/>
    <property type="evidence" value="ECO:0007669"/>
    <property type="project" value="UniProtKB-KW"/>
</dbReference>
<keyword evidence="7" id="KW-0547">Nucleotide-binding</keyword>
<evidence type="ECO:0000256" key="9">
    <source>
        <dbReference type="ARBA" id="ARBA00022840"/>
    </source>
</evidence>
<dbReference type="InterPro" id="IPR055163">
    <property type="entry name" value="ALK/LTK-like_GRD"/>
</dbReference>
<keyword evidence="10" id="KW-1133">Transmembrane helix</keyword>
<keyword evidence="11" id="KW-0472">Membrane</keyword>
<keyword evidence="12" id="KW-0829">Tyrosine-protein kinase</keyword>
<reference evidence="17 18" key="1">
    <citation type="journal article" date="2015" name="Parasit. Vectors">
        <title>Draft genome of the scabies mite.</title>
        <authorList>
            <person name="Rider S.D.Jr."/>
            <person name="Morgan M.S."/>
            <person name="Arlian L.G."/>
        </authorList>
    </citation>
    <scope>NUCLEOTIDE SEQUENCE [LARGE SCALE GENOMIC DNA]</scope>
    <source>
        <strain evidence="17">Arlian Lab</strain>
    </source>
</reference>
<keyword evidence="14" id="KW-0675">Receptor</keyword>
<evidence type="ECO:0000256" key="5">
    <source>
        <dbReference type="ARBA" id="ARBA00022692"/>
    </source>
</evidence>
<dbReference type="Pfam" id="PF12810">
    <property type="entry name" value="ALK_LTK_GRD"/>
    <property type="match status" value="1"/>
</dbReference>
<evidence type="ECO:0000256" key="3">
    <source>
        <dbReference type="ARBA" id="ARBA00022475"/>
    </source>
</evidence>
<evidence type="ECO:0000256" key="6">
    <source>
        <dbReference type="ARBA" id="ARBA00022729"/>
    </source>
</evidence>
<proteinExistence type="predicted"/>
<name>A0A132A5N4_SARSC</name>
<dbReference type="EC" id="2.7.10.1" evidence="2"/>
<keyword evidence="3" id="KW-1003">Cell membrane</keyword>
<keyword evidence="4" id="KW-0808">Transferase</keyword>
<keyword evidence="9" id="KW-0067">ATP-binding</keyword>
<gene>
    <name evidence="17" type="ORF">QR98_0047460</name>
</gene>
<organism evidence="17 18">
    <name type="scientific">Sarcoptes scabiei</name>
    <name type="common">Itch mite</name>
    <name type="synonym">Acarus scabiei</name>
    <dbReference type="NCBI Taxonomy" id="52283"/>
    <lineage>
        <taxon>Eukaryota</taxon>
        <taxon>Metazoa</taxon>
        <taxon>Ecdysozoa</taxon>
        <taxon>Arthropoda</taxon>
        <taxon>Chelicerata</taxon>
        <taxon>Arachnida</taxon>
        <taxon>Acari</taxon>
        <taxon>Acariformes</taxon>
        <taxon>Sarcoptiformes</taxon>
        <taxon>Astigmata</taxon>
        <taxon>Psoroptidia</taxon>
        <taxon>Sarcoptoidea</taxon>
        <taxon>Sarcoptidae</taxon>
        <taxon>Sarcoptinae</taxon>
        <taxon>Sarcoptes</taxon>
    </lineage>
</organism>
<evidence type="ECO:0000256" key="2">
    <source>
        <dbReference type="ARBA" id="ARBA00011902"/>
    </source>
</evidence>
<protein>
    <recommendedName>
        <fullName evidence="2">receptor protein-tyrosine kinase</fullName>
        <ecNumber evidence="2">2.7.10.1</ecNumber>
    </recommendedName>
</protein>
<dbReference type="Proteomes" id="UP000616769">
    <property type="component" value="Unassembled WGS sequence"/>
</dbReference>
<dbReference type="GO" id="GO:0005886">
    <property type="term" value="C:plasma membrane"/>
    <property type="evidence" value="ECO:0007669"/>
    <property type="project" value="UniProtKB-SubCell"/>
</dbReference>
<keyword evidence="15" id="KW-0325">Glycoprotein</keyword>
<sequence length="147" mass="15645">MLPLLKNESQSIIAYHFTSCGSNGSHGPTYSECENFYLNSSTRSAVFENKNLNVNGSQMWTAPKSGYYTIFAKGADGGRGLHQHPGGKGALVRAVFYFHEGDTIFLVIGQAGKSVCLNQSIEQCQRLTKNSKASIGGGGGGATYGLI</sequence>
<comment type="caution">
    <text evidence="17">The sequence shown here is derived from an EMBL/GenBank/DDBJ whole genome shotgun (WGS) entry which is preliminary data.</text>
</comment>
<feature type="domain" description="ALK/LTK-like glycine-rich" evidence="16">
    <location>
        <begin position="64"/>
        <end position="143"/>
    </location>
</feature>
<evidence type="ECO:0000256" key="11">
    <source>
        <dbReference type="ARBA" id="ARBA00023136"/>
    </source>
</evidence>
<keyword evidence="8" id="KW-0418">Kinase</keyword>
<evidence type="ECO:0000256" key="14">
    <source>
        <dbReference type="ARBA" id="ARBA00023170"/>
    </source>
</evidence>
<evidence type="ECO:0000313" key="18">
    <source>
        <dbReference type="Proteomes" id="UP000616769"/>
    </source>
</evidence>
<evidence type="ECO:0000256" key="7">
    <source>
        <dbReference type="ARBA" id="ARBA00022741"/>
    </source>
</evidence>
<comment type="subcellular location">
    <subcellularLocation>
        <location evidence="1">Cell membrane</location>
        <topology evidence="1">Single-pass type I membrane protein</topology>
    </subcellularLocation>
</comment>
<keyword evidence="6" id="KW-0732">Signal</keyword>
<dbReference type="VEuPathDB" id="VectorBase:SSCA001730"/>
<dbReference type="GO" id="GO:0004714">
    <property type="term" value="F:transmembrane receptor protein tyrosine kinase activity"/>
    <property type="evidence" value="ECO:0007669"/>
    <property type="project" value="UniProtKB-EC"/>
</dbReference>
<keyword evidence="13" id="KW-1015">Disulfide bond</keyword>